<sequence>MPSPGCLVTGSDSPVSADWSIFSGSPWRRRASAGMISPSLMLIMSPRTKKDASSSLQVPSRKTLAFGTRRAISAAAAFPALFSSIKLMVELIRSSSVIPTKSW</sequence>
<reference evidence="1" key="1">
    <citation type="submission" date="2014-09" db="EMBL/GenBank/DDBJ databases">
        <authorList>
            <person name="Magalhaes I.L.F."/>
            <person name="Oliveira U."/>
            <person name="Santos F.R."/>
            <person name="Vidigal T.H.D.A."/>
            <person name="Brescovit A.D."/>
            <person name="Santos A.J."/>
        </authorList>
    </citation>
    <scope>NUCLEOTIDE SEQUENCE</scope>
    <source>
        <tissue evidence="1">Shoot tissue taken approximately 20 cm above the soil surface</tissue>
    </source>
</reference>
<dbReference type="EMBL" id="GBRH01220975">
    <property type="protein sequence ID" value="JAD76920.1"/>
    <property type="molecule type" value="Transcribed_RNA"/>
</dbReference>
<dbReference type="AlphaFoldDB" id="A0A0A9CU50"/>
<evidence type="ECO:0000313" key="1">
    <source>
        <dbReference type="EMBL" id="JAD76920.1"/>
    </source>
</evidence>
<proteinExistence type="predicted"/>
<protein>
    <submittedName>
        <fullName evidence="1">Uncharacterized protein</fullName>
    </submittedName>
</protein>
<reference evidence="1" key="2">
    <citation type="journal article" date="2015" name="Data Brief">
        <title>Shoot transcriptome of the giant reed, Arundo donax.</title>
        <authorList>
            <person name="Barrero R.A."/>
            <person name="Guerrero F.D."/>
            <person name="Moolhuijzen P."/>
            <person name="Goolsby J.A."/>
            <person name="Tidwell J."/>
            <person name="Bellgard S.E."/>
            <person name="Bellgard M.I."/>
        </authorList>
    </citation>
    <scope>NUCLEOTIDE SEQUENCE</scope>
    <source>
        <tissue evidence="1">Shoot tissue taken approximately 20 cm above the soil surface</tissue>
    </source>
</reference>
<organism evidence="1">
    <name type="scientific">Arundo donax</name>
    <name type="common">Giant reed</name>
    <name type="synonym">Donax arundinaceus</name>
    <dbReference type="NCBI Taxonomy" id="35708"/>
    <lineage>
        <taxon>Eukaryota</taxon>
        <taxon>Viridiplantae</taxon>
        <taxon>Streptophyta</taxon>
        <taxon>Embryophyta</taxon>
        <taxon>Tracheophyta</taxon>
        <taxon>Spermatophyta</taxon>
        <taxon>Magnoliopsida</taxon>
        <taxon>Liliopsida</taxon>
        <taxon>Poales</taxon>
        <taxon>Poaceae</taxon>
        <taxon>PACMAD clade</taxon>
        <taxon>Arundinoideae</taxon>
        <taxon>Arundineae</taxon>
        <taxon>Arundo</taxon>
    </lineage>
</organism>
<accession>A0A0A9CU50</accession>
<name>A0A0A9CU50_ARUDO</name>